<sequence length="454" mass="48455">MLESNDNEANIADQHHEEGLSRNGDAGYVAAAREARERGDRVLAMHLYLTAYEEGCKHAPLPPMDAVAALREAWKIACELRERSIAEYIYDKLEPHLSSDEAKAFAHDLQAMALDKLSEFGISPSDLEDMADMISEEIGAPARIAKVTPVASGIALATGEPAIAAGEGAAEDVAGVAEKGDGEQAARRTGRVVSGAEDAAAAPKKQVEAHPVRFSDLVGFESAVEDVRALGIGVKEDEEYRALVDTLRAQHGLDGLSAAGSIVFRTSSREDASMLMAATAGELGLPVLRVQMQPGPQGMPVLCVTTSAERLARMGGNRLSMESPGVLILEDIDLWGAPLMDAASAVDGEGIMFASMSRAAREAFGLIGSAVANPDVYVLASMAGDAFDQGFLYDAMEPMSIVDIYLPDEVERRRIWNAIAADHPSIRQLDLARLTRVSRNLARFDIVTAAREAV</sequence>
<dbReference type="Proteomes" id="UP000727506">
    <property type="component" value="Unassembled WGS sequence"/>
</dbReference>
<gene>
    <name evidence="2" type="ORF">KH142_09780</name>
</gene>
<feature type="non-terminal residue" evidence="2">
    <location>
        <position position="454"/>
    </location>
</feature>
<feature type="region of interest" description="Disordered" evidence="1">
    <location>
        <begin position="1"/>
        <end position="25"/>
    </location>
</feature>
<evidence type="ECO:0000313" key="2">
    <source>
        <dbReference type="EMBL" id="MBS6941731.1"/>
    </source>
</evidence>
<reference evidence="2" key="1">
    <citation type="submission" date="2021-02" db="EMBL/GenBank/DDBJ databases">
        <title>Infant gut strain persistence is associated with maternal origin, phylogeny, and functional potential including surface adhesion and iron acquisition.</title>
        <authorList>
            <person name="Lou Y.C."/>
        </authorList>
    </citation>
    <scope>NUCLEOTIDE SEQUENCE</scope>
    <source>
        <strain evidence="2">L2_039_000G1_dasL2_039_000G1_concoct_11</strain>
    </source>
</reference>
<dbReference type="AlphaFoldDB" id="A0A943YYV6"/>
<proteinExistence type="predicted"/>
<evidence type="ECO:0000313" key="3">
    <source>
        <dbReference type="Proteomes" id="UP000727506"/>
    </source>
</evidence>
<organism evidence="2 3">
    <name type="scientific">Slackia piriformis</name>
    <dbReference type="NCBI Taxonomy" id="626934"/>
    <lineage>
        <taxon>Bacteria</taxon>
        <taxon>Bacillati</taxon>
        <taxon>Actinomycetota</taxon>
        <taxon>Coriobacteriia</taxon>
        <taxon>Eggerthellales</taxon>
        <taxon>Eggerthellaceae</taxon>
        <taxon>Slackia</taxon>
    </lineage>
</organism>
<comment type="caution">
    <text evidence="2">The sequence shown here is derived from an EMBL/GenBank/DDBJ whole genome shotgun (WGS) entry which is preliminary data.</text>
</comment>
<dbReference type="EMBL" id="JAGZSV010000284">
    <property type="protein sequence ID" value="MBS6941731.1"/>
    <property type="molecule type" value="Genomic_DNA"/>
</dbReference>
<protein>
    <submittedName>
        <fullName evidence="2">Uncharacterized protein</fullName>
    </submittedName>
</protein>
<accession>A0A943YYV6</accession>
<name>A0A943YYV6_9ACTN</name>
<evidence type="ECO:0000256" key="1">
    <source>
        <dbReference type="SAM" id="MobiDB-lite"/>
    </source>
</evidence>